<evidence type="ECO:0000313" key="1">
    <source>
        <dbReference type="EMBL" id="MCP2273369.1"/>
    </source>
</evidence>
<keyword evidence="2" id="KW-1185">Reference proteome</keyword>
<dbReference type="EMBL" id="JAMTCO010000016">
    <property type="protein sequence ID" value="MCP2273369.1"/>
    <property type="molecule type" value="Genomic_DNA"/>
</dbReference>
<dbReference type="Proteomes" id="UP001205185">
    <property type="component" value="Unassembled WGS sequence"/>
</dbReference>
<accession>A0ABT1IL41</accession>
<proteinExistence type="predicted"/>
<gene>
    <name evidence="1" type="ORF">LV75_005898</name>
</gene>
<reference evidence="1 2" key="1">
    <citation type="submission" date="2022-06" db="EMBL/GenBank/DDBJ databases">
        <title>Genomic Encyclopedia of Archaeal and Bacterial Type Strains, Phase II (KMG-II): from individual species to whole genera.</title>
        <authorList>
            <person name="Goeker M."/>
        </authorList>
    </citation>
    <scope>NUCLEOTIDE SEQUENCE [LARGE SCALE GENOMIC DNA]</scope>
    <source>
        <strain evidence="1 2">DSM 44255</strain>
    </source>
</reference>
<protein>
    <submittedName>
        <fullName evidence="1">Uncharacterized protein</fullName>
    </submittedName>
</protein>
<organism evidence="1 2">
    <name type="scientific">Actinokineospora diospyrosa</name>
    <dbReference type="NCBI Taxonomy" id="103728"/>
    <lineage>
        <taxon>Bacteria</taxon>
        <taxon>Bacillati</taxon>
        <taxon>Actinomycetota</taxon>
        <taxon>Actinomycetes</taxon>
        <taxon>Pseudonocardiales</taxon>
        <taxon>Pseudonocardiaceae</taxon>
        <taxon>Actinokineospora</taxon>
    </lineage>
</organism>
<dbReference type="InterPro" id="IPR025455">
    <property type="entry name" value="DUF4276"/>
</dbReference>
<name>A0ABT1IL41_9PSEU</name>
<comment type="caution">
    <text evidence="1">The sequence shown here is derived from an EMBL/GenBank/DDBJ whole genome shotgun (WGS) entry which is preliminary data.</text>
</comment>
<sequence>MGQVEAGDPTPVGDSSLEVLTTLIDYYGLPEDCPGVADLPSRDPYERVAHVEAALAREVGDGRFRPNLVLHEFEAWVFAAADSLGRLRNDQTLADRLTEDTRRAGGPELVNDGLSTAPSKRLLAYCRDYMKTVEGPLAVAELGVDGLRAQCPHVHDWLLGLDA</sequence>
<evidence type="ECO:0000313" key="2">
    <source>
        <dbReference type="Proteomes" id="UP001205185"/>
    </source>
</evidence>
<dbReference type="Pfam" id="PF14103">
    <property type="entry name" value="DUF4276"/>
    <property type="match status" value="1"/>
</dbReference>